<evidence type="ECO:0000313" key="2">
    <source>
        <dbReference type="Proteomes" id="UP000245391"/>
    </source>
</evidence>
<dbReference type="Proteomes" id="UP000245391">
    <property type="component" value="Unassembled WGS sequence"/>
</dbReference>
<keyword evidence="2" id="KW-1185">Reference proteome</keyword>
<protein>
    <recommendedName>
        <fullName evidence="3">Nucleotidyl transferase AbiEii/AbiGii toxin family protein</fullName>
    </recommendedName>
</protein>
<dbReference type="OrthoDB" id="2289258at2"/>
<evidence type="ECO:0000313" key="1">
    <source>
        <dbReference type="EMBL" id="PWS32623.1"/>
    </source>
</evidence>
<reference evidence="2" key="1">
    <citation type="submission" date="2018-05" db="EMBL/GenBank/DDBJ databases">
        <title>Pedobacter paludis sp. nov., isolated from wetland soil.</title>
        <authorList>
            <person name="Zhang Y."/>
        </authorList>
    </citation>
    <scope>NUCLEOTIDE SEQUENCE [LARGE SCALE GENOMIC DNA]</scope>
    <source>
        <strain evidence="2">R-8</strain>
    </source>
</reference>
<dbReference type="EMBL" id="QGNY01000002">
    <property type="protein sequence ID" value="PWS32623.1"/>
    <property type="molecule type" value="Genomic_DNA"/>
</dbReference>
<dbReference type="RefSeq" id="WP_109928795.1">
    <property type="nucleotide sequence ID" value="NZ_QGNY01000002.1"/>
</dbReference>
<sequence>MVKGLERLKTYFADYSDNYIIIGGTACEVRLESRGIDFRATKDVDMLIIIEAIDKKFLEAFWQLIRDGEYINRNIEETEKNFFRFSQPQADDFPAIIELFSRKPDGITLPEDFHLTPIPTDEQLSSLSAMLLHDEYYEFTLRNCDIADGLMVANELALIVLKIKAYLNNLQRKRDGYEIRSNDIDKHKKDVLKLAATLASTDQVECADLIKEDIANYIAILEEEDFNVAGLAKEAKLGDITLRDITGQLAGVFGI</sequence>
<name>A0A317F2V6_9SPHI</name>
<comment type="caution">
    <text evidence="1">The sequence shown here is derived from an EMBL/GenBank/DDBJ whole genome shotgun (WGS) entry which is preliminary data.</text>
</comment>
<dbReference type="AlphaFoldDB" id="A0A317F2V6"/>
<organism evidence="1 2">
    <name type="scientific">Pedobacter paludis</name>
    <dbReference type="NCBI Taxonomy" id="2203212"/>
    <lineage>
        <taxon>Bacteria</taxon>
        <taxon>Pseudomonadati</taxon>
        <taxon>Bacteroidota</taxon>
        <taxon>Sphingobacteriia</taxon>
        <taxon>Sphingobacteriales</taxon>
        <taxon>Sphingobacteriaceae</taxon>
        <taxon>Pedobacter</taxon>
    </lineage>
</organism>
<gene>
    <name evidence="1" type="ORF">DF947_06000</name>
</gene>
<proteinExistence type="predicted"/>
<evidence type="ECO:0008006" key="3">
    <source>
        <dbReference type="Google" id="ProtNLM"/>
    </source>
</evidence>
<accession>A0A317F2V6</accession>